<dbReference type="PANTHER" id="PTHR33445">
    <property type="entry name" value="ATP SYNTHASE SUBUNIT B', CHLOROPLASTIC"/>
    <property type="match status" value="1"/>
</dbReference>
<accession>A0A0R2UF46</accession>
<keyword evidence="10 16" id="KW-0472">Membrane</keyword>
<proteinExistence type="inferred from homology"/>
<keyword evidence="11 16" id="KW-0066">ATP synthesis</keyword>
<keyword evidence="6 16" id="KW-0812">Transmembrane</keyword>
<dbReference type="Proteomes" id="UP000051213">
    <property type="component" value="Unassembled WGS sequence"/>
</dbReference>
<evidence type="ECO:0000256" key="17">
    <source>
        <dbReference type="RuleBase" id="RU003848"/>
    </source>
</evidence>
<evidence type="ECO:0000256" key="1">
    <source>
        <dbReference type="ARBA" id="ARBA00005513"/>
    </source>
</evidence>
<dbReference type="NCBIfam" id="NF004411">
    <property type="entry name" value="PRK05759.1-2"/>
    <property type="match status" value="1"/>
</dbReference>
<dbReference type="AlphaFoldDB" id="A0A0R2UF46"/>
<dbReference type="GO" id="GO:0046961">
    <property type="term" value="F:proton-transporting ATPase activity, rotational mechanism"/>
    <property type="evidence" value="ECO:0007669"/>
    <property type="project" value="TreeGrafter"/>
</dbReference>
<evidence type="ECO:0000256" key="13">
    <source>
        <dbReference type="ARBA" id="ARBA00025614"/>
    </source>
</evidence>
<comment type="function">
    <text evidence="13">Component of the F(0) channel, it forms part of the peripheral stalk, linking F(1) to F(0). The b'-subunit is a diverged and duplicated form of b found in plants and photosynthetic bacteria.</text>
</comment>
<keyword evidence="3 16" id="KW-1003">Cell membrane</keyword>
<reference evidence="18 19" key="1">
    <citation type="submission" date="2015-10" db="EMBL/GenBank/DDBJ databases">
        <title>Metagenome-Assembled Genomes uncover a global brackish microbiome.</title>
        <authorList>
            <person name="Hugerth L.W."/>
            <person name="Larsson J."/>
            <person name="Alneberg J."/>
            <person name="Lindh M.V."/>
            <person name="Legrand C."/>
            <person name="Pinhassi J."/>
            <person name="Andersson A.F."/>
        </authorList>
    </citation>
    <scope>NUCLEOTIDE SEQUENCE [LARGE SCALE GENOMIC DNA]</scope>
    <source>
        <strain evidence="18">BACL26 MAG-121220-bin70</strain>
    </source>
</reference>
<dbReference type="InterPro" id="IPR002146">
    <property type="entry name" value="ATP_synth_b/b'su_bac/chlpt"/>
</dbReference>
<dbReference type="InterPro" id="IPR050059">
    <property type="entry name" value="ATP_synthase_B_chain"/>
</dbReference>
<keyword evidence="18" id="KW-0378">Hydrolase</keyword>
<comment type="subunit">
    <text evidence="14">F-type ATPases have 2 components, F(1) - the catalytic core - and F(0) - the membrane proton channel. F(1) has five subunits: alpha(3), beta(3), gamma(1), delta(1), epsilon(1). F(0) has four main subunits: a(1), b(2) and c(10-14). The alpha and beta chains form an alternating ring which encloses part of the gamma chain. F(1) is attached to F(0) by a central stalk formed by the gamma and epsilon chains, while a peripheral stalk is formed by the delta and b chains.</text>
</comment>
<comment type="caution">
    <text evidence="18">The sequence shown here is derived from an EMBL/GenBank/DDBJ whole genome shotgun (WGS) entry which is preliminary data.</text>
</comment>
<dbReference type="HAMAP" id="MF_01398">
    <property type="entry name" value="ATP_synth_b_bprime"/>
    <property type="match status" value="1"/>
</dbReference>
<dbReference type="NCBIfam" id="TIGR01144">
    <property type="entry name" value="ATP_synt_b"/>
    <property type="match status" value="1"/>
</dbReference>
<evidence type="ECO:0000256" key="16">
    <source>
        <dbReference type="HAMAP-Rule" id="MF_01398"/>
    </source>
</evidence>
<evidence type="ECO:0000256" key="8">
    <source>
        <dbReference type="ARBA" id="ARBA00022989"/>
    </source>
</evidence>
<dbReference type="Gene3D" id="1.20.5.620">
    <property type="entry name" value="F1F0 ATP synthase subunit B, membrane domain"/>
    <property type="match status" value="1"/>
</dbReference>
<name>A0A0R2UF46_9GAMM</name>
<dbReference type="PANTHER" id="PTHR33445:SF1">
    <property type="entry name" value="ATP SYNTHASE SUBUNIT B"/>
    <property type="match status" value="1"/>
</dbReference>
<evidence type="ECO:0000313" key="19">
    <source>
        <dbReference type="Proteomes" id="UP000051213"/>
    </source>
</evidence>
<dbReference type="EMBL" id="LICA01000066">
    <property type="protein sequence ID" value="KRO96011.1"/>
    <property type="molecule type" value="Genomic_DNA"/>
</dbReference>
<gene>
    <name evidence="16" type="primary">atpF</name>
    <name evidence="18" type="ORF">ABS24_03365</name>
</gene>
<dbReference type="GO" id="GO:0012505">
    <property type="term" value="C:endomembrane system"/>
    <property type="evidence" value="ECO:0007669"/>
    <property type="project" value="UniProtKB-SubCell"/>
</dbReference>
<comment type="similarity">
    <text evidence="1 16 17">Belongs to the ATPase B chain family.</text>
</comment>
<evidence type="ECO:0000256" key="9">
    <source>
        <dbReference type="ARBA" id="ARBA00023065"/>
    </source>
</evidence>
<keyword evidence="9 16" id="KW-0406">Ion transport</keyword>
<keyword evidence="7 16" id="KW-0375">Hydrogen ion transport</keyword>
<dbReference type="GO" id="GO:0005886">
    <property type="term" value="C:plasma membrane"/>
    <property type="evidence" value="ECO:0007669"/>
    <property type="project" value="UniProtKB-SubCell"/>
</dbReference>
<comment type="function">
    <text evidence="12 16">F(1)F(0) ATP synthase produces ATP from ADP in the presence of a proton or sodium gradient. F-type ATPases consist of two structural domains, F(1) containing the extramembraneous catalytic core and F(0) containing the membrane proton channel, linked together by a central stalk and a peripheral stalk. During catalysis, ATP synthesis in the catalytic domain of F(1) is coupled via a rotary mechanism of the central stalk subunits to proton translocation.</text>
</comment>
<feature type="transmembrane region" description="Helical" evidence="16">
    <location>
        <begin position="12"/>
        <end position="32"/>
    </location>
</feature>
<evidence type="ECO:0000256" key="5">
    <source>
        <dbReference type="ARBA" id="ARBA00022547"/>
    </source>
</evidence>
<evidence type="ECO:0000256" key="2">
    <source>
        <dbReference type="ARBA" id="ARBA00022448"/>
    </source>
</evidence>
<dbReference type="InterPro" id="IPR028987">
    <property type="entry name" value="ATP_synth_B-like_membr_sf"/>
</dbReference>
<keyword evidence="4" id="KW-0997">Cell inner membrane</keyword>
<dbReference type="GO" id="GO:0046933">
    <property type="term" value="F:proton-transporting ATP synthase activity, rotational mechanism"/>
    <property type="evidence" value="ECO:0007669"/>
    <property type="project" value="UniProtKB-UniRule"/>
</dbReference>
<dbReference type="CDD" id="cd06503">
    <property type="entry name" value="ATP-synt_Fo_b"/>
    <property type="match status" value="1"/>
</dbReference>
<evidence type="ECO:0000256" key="3">
    <source>
        <dbReference type="ARBA" id="ARBA00022475"/>
    </source>
</evidence>
<evidence type="ECO:0000256" key="12">
    <source>
        <dbReference type="ARBA" id="ARBA00025198"/>
    </source>
</evidence>
<keyword evidence="8 16" id="KW-1133">Transmembrane helix</keyword>
<evidence type="ECO:0000256" key="7">
    <source>
        <dbReference type="ARBA" id="ARBA00022781"/>
    </source>
</evidence>
<keyword evidence="5 16" id="KW-0138">CF(0)</keyword>
<evidence type="ECO:0000256" key="14">
    <source>
        <dbReference type="ARBA" id="ARBA00026054"/>
    </source>
</evidence>
<dbReference type="SUPFAM" id="SSF81573">
    <property type="entry name" value="F1F0 ATP synthase subunit B, membrane domain"/>
    <property type="match status" value="1"/>
</dbReference>
<dbReference type="GO" id="GO:0045259">
    <property type="term" value="C:proton-transporting ATP synthase complex"/>
    <property type="evidence" value="ECO:0007669"/>
    <property type="project" value="UniProtKB-KW"/>
</dbReference>
<comment type="subunit">
    <text evidence="16">F-type ATPases have 2 components, F(1) - the catalytic core - and F(0) - the membrane proton channel. F(1) has five subunits: alpha(3), beta(3), gamma(1), delta(1), epsilon(1). F(0) has three main subunits: a(1), b(2) and c(10-14). The alpha and beta chains form an alternating ring which encloses part of the gamma chain. F(1) is attached to F(0) by a central stalk formed by the gamma and epsilon chains, while a peripheral stalk is formed by the delta and b chains.</text>
</comment>
<sequence>MNINLTLFGQMVTFAIFVWFCMKFVWPVIIGAMEERQLKIAEGLDAADRSVRDLEAAQDKVANQMKEAKQEASGIVDQAHKRANQIVDEAKVLAVAEGVRLKVAAEAEIEQEINRAKEELRSAVAGLALAGAEKILEASIDDKANRVLIDKLAAQL</sequence>
<evidence type="ECO:0000256" key="4">
    <source>
        <dbReference type="ARBA" id="ARBA00022519"/>
    </source>
</evidence>
<comment type="subcellular location">
    <subcellularLocation>
        <location evidence="16">Cell membrane</location>
        <topology evidence="16">Single-pass membrane protein</topology>
    </subcellularLocation>
    <subcellularLocation>
        <location evidence="15">Endomembrane system</location>
        <topology evidence="15">Single-pass membrane protein</topology>
    </subcellularLocation>
</comment>
<evidence type="ECO:0000256" key="6">
    <source>
        <dbReference type="ARBA" id="ARBA00022692"/>
    </source>
</evidence>
<evidence type="ECO:0000256" key="11">
    <source>
        <dbReference type="ARBA" id="ARBA00023310"/>
    </source>
</evidence>
<evidence type="ECO:0000256" key="10">
    <source>
        <dbReference type="ARBA" id="ARBA00023136"/>
    </source>
</evidence>
<evidence type="ECO:0000256" key="15">
    <source>
        <dbReference type="ARBA" id="ARBA00037847"/>
    </source>
</evidence>
<dbReference type="GO" id="GO:0016787">
    <property type="term" value="F:hydrolase activity"/>
    <property type="evidence" value="ECO:0007669"/>
    <property type="project" value="UniProtKB-KW"/>
</dbReference>
<dbReference type="Pfam" id="PF00430">
    <property type="entry name" value="ATP-synt_B"/>
    <property type="match status" value="1"/>
</dbReference>
<evidence type="ECO:0000313" key="18">
    <source>
        <dbReference type="EMBL" id="KRO96011.1"/>
    </source>
</evidence>
<organism evidence="18 19">
    <name type="scientific">SAR92 bacterium BACL26 MAG-121220-bin70</name>
    <dbReference type="NCBI Taxonomy" id="1655626"/>
    <lineage>
        <taxon>Bacteria</taxon>
        <taxon>Pseudomonadati</taxon>
        <taxon>Pseudomonadota</taxon>
        <taxon>Gammaproteobacteria</taxon>
        <taxon>Cellvibrionales</taxon>
        <taxon>Porticoccaceae</taxon>
        <taxon>SAR92 clade</taxon>
    </lineage>
</organism>
<protein>
    <recommendedName>
        <fullName evidence="16">ATP synthase subunit b</fullName>
    </recommendedName>
    <alternativeName>
        <fullName evidence="16">ATP synthase F(0) sector subunit b</fullName>
    </alternativeName>
    <alternativeName>
        <fullName evidence="16">ATPase subunit I</fullName>
    </alternativeName>
    <alternativeName>
        <fullName evidence="16">F-type ATPase subunit b</fullName>
        <shortName evidence="16">F-ATPase subunit b</shortName>
    </alternativeName>
</protein>
<keyword evidence="2 16" id="KW-0813">Transport</keyword>
<dbReference type="InterPro" id="IPR005864">
    <property type="entry name" value="ATP_synth_F0_bsu_bac"/>
</dbReference>
<dbReference type="FunFam" id="1.20.5.620:FF:000001">
    <property type="entry name" value="ATP synthase subunit b"/>
    <property type="match status" value="1"/>
</dbReference>